<dbReference type="EMBL" id="BMAT01011802">
    <property type="protein sequence ID" value="GFR79411.1"/>
    <property type="molecule type" value="Genomic_DNA"/>
</dbReference>
<dbReference type="AlphaFoldDB" id="A0AAV4G2N6"/>
<organism evidence="1 2">
    <name type="scientific">Elysia marginata</name>
    <dbReference type="NCBI Taxonomy" id="1093978"/>
    <lineage>
        <taxon>Eukaryota</taxon>
        <taxon>Metazoa</taxon>
        <taxon>Spiralia</taxon>
        <taxon>Lophotrochozoa</taxon>
        <taxon>Mollusca</taxon>
        <taxon>Gastropoda</taxon>
        <taxon>Heterobranchia</taxon>
        <taxon>Euthyneura</taxon>
        <taxon>Panpulmonata</taxon>
        <taxon>Sacoglossa</taxon>
        <taxon>Placobranchoidea</taxon>
        <taxon>Plakobranchidae</taxon>
        <taxon>Elysia</taxon>
    </lineage>
</organism>
<evidence type="ECO:0000313" key="1">
    <source>
        <dbReference type="EMBL" id="GFR79411.1"/>
    </source>
</evidence>
<proteinExistence type="predicted"/>
<keyword evidence="2" id="KW-1185">Reference proteome</keyword>
<gene>
    <name evidence="1" type="ORF">ElyMa_005874200</name>
</gene>
<accession>A0AAV4G2N6</accession>
<name>A0AAV4G2N6_9GAST</name>
<protein>
    <submittedName>
        <fullName evidence="1">Uncharacterized protein</fullName>
    </submittedName>
</protein>
<sequence>MAVFRRMFSRAKKTSRVCLLEALETAGRSRGVLGRKWAGRQGKLLPELSGSPDRSNVYLPQTSLKNRGQVSGRLATVGRPDHRPMGNAFRQFLARVCELLEPVGIDYTLPAS</sequence>
<evidence type="ECO:0000313" key="2">
    <source>
        <dbReference type="Proteomes" id="UP000762676"/>
    </source>
</evidence>
<reference evidence="1 2" key="1">
    <citation type="journal article" date="2021" name="Elife">
        <title>Chloroplast acquisition without the gene transfer in kleptoplastic sea slugs, Plakobranchus ocellatus.</title>
        <authorList>
            <person name="Maeda T."/>
            <person name="Takahashi S."/>
            <person name="Yoshida T."/>
            <person name="Shimamura S."/>
            <person name="Takaki Y."/>
            <person name="Nagai Y."/>
            <person name="Toyoda A."/>
            <person name="Suzuki Y."/>
            <person name="Arimoto A."/>
            <person name="Ishii H."/>
            <person name="Satoh N."/>
            <person name="Nishiyama T."/>
            <person name="Hasebe M."/>
            <person name="Maruyama T."/>
            <person name="Minagawa J."/>
            <person name="Obokata J."/>
            <person name="Shigenobu S."/>
        </authorList>
    </citation>
    <scope>NUCLEOTIDE SEQUENCE [LARGE SCALE GENOMIC DNA]</scope>
</reference>
<comment type="caution">
    <text evidence="1">The sequence shown here is derived from an EMBL/GenBank/DDBJ whole genome shotgun (WGS) entry which is preliminary data.</text>
</comment>
<dbReference type="Proteomes" id="UP000762676">
    <property type="component" value="Unassembled WGS sequence"/>
</dbReference>